<dbReference type="AlphaFoldDB" id="A0A645IDI9"/>
<reference evidence="1" key="1">
    <citation type="submission" date="2019-08" db="EMBL/GenBank/DDBJ databases">
        <authorList>
            <person name="Kucharzyk K."/>
            <person name="Murdoch R.W."/>
            <person name="Higgins S."/>
            <person name="Loffler F."/>
        </authorList>
    </citation>
    <scope>NUCLEOTIDE SEQUENCE</scope>
</reference>
<gene>
    <name evidence="1" type="ORF">SDC9_196998</name>
</gene>
<name>A0A645IDI9_9ZZZZ</name>
<evidence type="ECO:0000313" key="1">
    <source>
        <dbReference type="EMBL" id="MPN49378.1"/>
    </source>
</evidence>
<sequence length="135" mass="14269">MQLGGRGNGQGLVAGDVDGGSYFHLAALEARGEQGAQCRFKGAQFVGKAEGQIQKAAIDRADLKAQTAVGLGLLTTLNGCAVLGSGVSGHAVNWHWTFDGCLQFPDYPGFVSSLRFTGKKCLQKPSQRPYRRAAQ</sequence>
<accession>A0A645IDI9</accession>
<comment type="caution">
    <text evidence="1">The sequence shown here is derived from an EMBL/GenBank/DDBJ whole genome shotgun (WGS) entry which is preliminary data.</text>
</comment>
<organism evidence="1">
    <name type="scientific">bioreactor metagenome</name>
    <dbReference type="NCBI Taxonomy" id="1076179"/>
    <lineage>
        <taxon>unclassified sequences</taxon>
        <taxon>metagenomes</taxon>
        <taxon>ecological metagenomes</taxon>
    </lineage>
</organism>
<dbReference type="EMBL" id="VSSQ01112575">
    <property type="protein sequence ID" value="MPN49378.1"/>
    <property type="molecule type" value="Genomic_DNA"/>
</dbReference>
<proteinExistence type="predicted"/>
<protein>
    <submittedName>
        <fullName evidence="1">Uncharacterized protein</fullName>
    </submittedName>
</protein>